<proteinExistence type="predicted"/>
<dbReference type="GO" id="GO:0003677">
    <property type="term" value="F:DNA binding"/>
    <property type="evidence" value="ECO:0007669"/>
    <property type="project" value="UniProtKB-KW"/>
</dbReference>
<dbReference type="SMART" id="SM00530">
    <property type="entry name" value="HTH_XRE"/>
    <property type="match status" value="1"/>
</dbReference>
<reference evidence="4" key="1">
    <citation type="submission" date="2015-10" db="EMBL/GenBank/DDBJ databases">
        <authorList>
            <person name="Gilbert D.G."/>
        </authorList>
    </citation>
    <scope>NUCLEOTIDE SEQUENCE</scope>
</reference>
<feature type="domain" description="HTH cro/C1-type" evidence="3">
    <location>
        <begin position="19"/>
        <end position="72"/>
    </location>
</feature>
<dbReference type="Gene3D" id="1.10.260.40">
    <property type="entry name" value="lambda repressor-like DNA-binding domains"/>
    <property type="match status" value="1"/>
</dbReference>
<evidence type="ECO:0000256" key="1">
    <source>
        <dbReference type="ARBA" id="ARBA00023125"/>
    </source>
</evidence>
<evidence type="ECO:0000259" key="3">
    <source>
        <dbReference type="PROSITE" id="PS50943"/>
    </source>
</evidence>
<dbReference type="SUPFAM" id="SSF47413">
    <property type="entry name" value="lambda repressor-like DNA-binding domains"/>
    <property type="match status" value="1"/>
</dbReference>
<dbReference type="GO" id="GO:0003700">
    <property type="term" value="F:DNA-binding transcription factor activity"/>
    <property type="evidence" value="ECO:0007669"/>
    <property type="project" value="TreeGrafter"/>
</dbReference>
<protein>
    <recommendedName>
        <fullName evidence="3">HTH cro/C1-type domain-containing protein</fullName>
    </recommendedName>
</protein>
<evidence type="ECO:0000313" key="4">
    <source>
        <dbReference type="EMBL" id="CUS42863.1"/>
    </source>
</evidence>
<dbReference type="PANTHER" id="PTHR46797">
    <property type="entry name" value="HTH-TYPE TRANSCRIPTIONAL REGULATOR"/>
    <property type="match status" value="1"/>
</dbReference>
<gene>
    <name evidence="4" type="ORF">MGWOODY_Tha2939</name>
</gene>
<dbReference type="CDD" id="cd00093">
    <property type="entry name" value="HTH_XRE"/>
    <property type="match status" value="1"/>
</dbReference>
<dbReference type="InterPro" id="IPR050807">
    <property type="entry name" value="TransReg_Diox_bact_type"/>
</dbReference>
<dbReference type="PROSITE" id="PS50943">
    <property type="entry name" value="HTH_CROC1"/>
    <property type="match status" value="1"/>
</dbReference>
<feature type="region of interest" description="Disordered" evidence="2">
    <location>
        <begin position="77"/>
        <end position="124"/>
    </location>
</feature>
<dbReference type="Pfam" id="PF01381">
    <property type="entry name" value="HTH_3"/>
    <property type="match status" value="1"/>
</dbReference>
<dbReference type="PANTHER" id="PTHR46797:SF1">
    <property type="entry name" value="METHYLPHOSPHONATE SYNTHASE"/>
    <property type="match status" value="1"/>
</dbReference>
<accession>A0A160TFK8</accession>
<keyword evidence="1" id="KW-0238">DNA-binding</keyword>
<name>A0A160TFK8_9ZZZZ</name>
<evidence type="ECO:0000256" key="2">
    <source>
        <dbReference type="SAM" id="MobiDB-lite"/>
    </source>
</evidence>
<organism evidence="4">
    <name type="scientific">hydrothermal vent metagenome</name>
    <dbReference type="NCBI Taxonomy" id="652676"/>
    <lineage>
        <taxon>unclassified sequences</taxon>
        <taxon>metagenomes</taxon>
        <taxon>ecological metagenomes</taxon>
    </lineage>
</organism>
<dbReference type="InterPro" id="IPR010982">
    <property type="entry name" value="Lambda_DNA-bd_dom_sf"/>
</dbReference>
<sequence>MEYSSVSNLVVLEQLGERFRSARLSRNLTQAQLAEASGVSLSTLRRLESGADNVSLMNIIALMRALGVVDQLELLLPPQPPSPMASLQNSGAGPQVDNGSERQRASGSRQVAEDKGTWTWGDDA</sequence>
<dbReference type="GO" id="GO:0005829">
    <property type="term" value="C:cytosol"/>
    <property type="evidence" value="ECO:0007669"/>
    <property type="project" value="TreeGrafter"/>
</dbReference>
<dbReference type="EMBL" id="CZQC01000071">
    <property type="protein sequence ID" value="CUS42863.1"/>
    <property type="molecule type" value="Genomic_DNA"/>
</dbReference>
<dbReference type="AlphaFoldDB" id="A0A160TFK8"/>
<dbReference type="InterPro" id="IPR001387">
    <property type="entry name" value="Cro/C1-type_HTH"/>
</dbReference>